<protein>
    <recommendedName>
        <fullName evidence="4">Outer membrane protein assembly factor BamB</fullName>
    </recommendedName>
</protein>
<keyword evidence="4" id="KW-0564">Palmitate</keyword>
<dbReference type="GO" id="GO:0009279">
    <property type="term" value="C:cell outer membrane"/>
    <property type="evidence" value="ECO:0007669"/>
    <property type="project" value="UniProtKB-SubCell"/>
</dbReference>
<evidence type="ECO:0000256" key="1">
    <source>
        <dbReference type="ARBA" id="ARBA00022729"/>
    </source>
</evidence>
<comment type="caution">
    <text evidence="6">The sequence shown here is derived from an EMBL/GenBank/DDBJ whole genome shotgun (WGS) entry which is preliminary data.</text>
</comment>
<name>A0A0D6H3V0_ALCXX</name>
<comment type="function">
    <text evidence="4">Part of the outer membrane protein assembly complex, which is involved in assembly and insertion of beta-barrel proteins into the outer membrane.</text>
</comment>
<dbReference type="eggNOG" id="COG1520">
    <property type="taxonomic scope" value="Bacteria"/>
</dbReference>
<reference evidence="6" key="1">
    <citation type="submission" date="2022-12" db="EMBL/GenBank/DDBJ databases">
        <authorList>
            <person name="Voronina O.L."/>
            <person name="Kunda M.S."/>
            <person name="Ryzhova N."/>
            <person name="Aksenova E.I."/>
        </authorList>
    </citation>
    <scope>NUCLEOTIDE SEQUENCE</scope>
    <source>
        <strain evidence="6">SCCH136:Ach223948</strain>
    </source>
</reference>
<dbReference type="PROSITE" id="PS51257">
    <property type="entry name" value="PROKAR_LIPOPROTEIN"/>
    <property type="match status" value="1"/>
</dbReference>
<dbReference type="Proteomes" id="UP001141992">
    <property type="component" value="Unassembled WGS sequence"/>
</dbReference>
<dbReference type="PANTHER" id="PTHR34512:SF30">
    <property type="entry name" value="OUTER MEMBRANE PROTEIN ASSEMBLY FACTOR BAMB"/>
    <property type="match status" value="1"/>
</dbReference>
<proteinExistence type="inferred from homology"/>
<dbReference type="EMBL" id="JAPZVI010000023">
    <property type="protein sequence ID" value="MCZ8404325.1"/>
    <property type="molecule type" value="Genomic_DNA"/>
</dbReference>
<comment type="subunit">
    <text evidence="4">Part of the Bam complex.</text>
</comment>
<keyword evidence="2 4" id="KW-0472">Membrane</keyword>
<dbReference type="SUPFAM" id="SSF50998">
    <property type="entry name" value="Quinoprotein alcohol dehydrogenase-like"/>
    <property type="match status" value="1"/>
</dbReference>
<keyword evidence="1 4" id="KW-0732">Signal</keyword>
<dbReference type="InterPro" id="IPR011047">
    <property type="entry name" value="Quinoprotein_ADH-like_sf"/>
</dbReference>
<dbReference type="HAMAP" id="MF_00923">
    <property type="entry name" value="OM_assembly_BamB"/>
    <property type="match status" value="1"/>
</dbReference>
<gene>
    <name evidence="4 6" type="primary">bamB</name>
    <name evidence="6" type="ORF">O9570_22905</name>
</gene>
<dbReference type="NCBIfam" id="TIGR03300">
    <property type="entry name" value="assembly_YfgL"/>
    <property type="match status" value="1"/>
</dbReference>
<dbReference type="SMART" id="SM00564">
    <property type="entry name" value="PQQ"/>
    <property type="match status" value="5"/>
</dbReference>
<feature type="domain" description="Pyrrolo-quinoline quinone repeat" evidence="5">
    <location>
        <begin position="81"/>
        <end position="312"/>
    </location>
</feature>
<sequence length="386" mass="39870">MRKFAFGRTTWRGAVCLTGLLALGGCGLFSHDDGRYDPAPLTEYKAGMSVRQVWSTSIGSGSGLGFAPTVLNNAVYAATPDGSVGKFDLQSGRPIWKSQAGVKLTAGAGSDGTTTAVASPDGDVVAFDDSGKVKWKVRATSDVNISPVVGYGIVVVRSGDYRIQAFDANNGERLWSVQRPGPALALRSAAQMVLAEGLVITGLPGGKLMAIASDSGNVQWEGTVATPRGASDLERLTDVVGSPQIAGNLLCAVAYQGRIVCFDVTAGGRPIWAKDFSSVSGMVLDQRFAYSADQNSVVNAFALDNGGNVWKQAALKNRQLTAPALLGGALAVGDLDGYVHFLSRSDGSLMARLSVGGGAVVSPPQTTSQGVLVQTGNGNLVLIGTN</sequence>
<comment type="subcellular location">
    <subcellularLocation>
        <location evidence="4">Cell outer membrane</location>
        <topology evidence="4">Lipid-anchor</topology>
    </subcellularLocation>
</comment>
<dbReference type="RefSeq" id="WP_006387857.1">
    <property type="nucleotide sequence ID" value="NZ_CAJFDJ010000005.1"/>
</dbReference>
<dbReference type="InterPro" id="IPR017687">
    <property type="entry name" value="BamB"/>
</dbReference>
<dbReference type="GO" id="GO:0043165">
    <property type="term" value="P:Gram-negative-bacterium-type cell outer membrane assembly"/>
    <property type="evidence" value="ECO:0007669"/>
    <property type="project" value="UniProtKB-UniRule"/>
</dbReference>
<evidence type="ECO:0000256" key="2">
    <source>
        <dbReference type="ARBA" id="ARBA00023136"/>
    </source>
</evidence>
<dbReference type="Pfam" id="PF13360">
    <property type="entry name" value="PQQ_2"/>
    <property type="match status" value="1"/>
</dbReference>
<comment type="similarity">
    <text evidence="4">Belongs to the BamB family.</text>
</comment>
<dbReference type="PANTHER" id="PTHR34512">
    <property type="entry name" value="CELL SURFACE PROTEIN"/>
    <property type="match status" value="1"/>
</dbReference>
<evidence type="ECO:0000259" key="5">
    <source>
        <dbReference type="Pfam" id="PF13360"/>
    </source>
</evidence>
<dbReference type="Gene3D" id="2.130.10.10">
    <property type="entry name" value="YVTN repeat-like/Quinoprotein amine dehydrogenase"/>
    <property type="match status" value="1"/>
</dbReference>
<evidence type="ECO:0000256" key="3">
    <source>
        <dbReference type="ARBA" id="ARBA00023237"/>
    </source>
</evidence>
<keyword evidence="3 4" id="KW-0998">Cell outer membrane</keyword>
<dbReference type="AlphaFoldDB" id="A0A0D6H3V0"/>
<dbReference type="InterPro" id="IPR002372">
    <property type="entry name" value="PQQ_rpt_dom"/>
</dbReference>
<dbReference type="KEGG" id="axx:ERS451415_01982"/>
<accession>A0A0D6H3V0</accession>
<organism evidence="6 7">
    <name type="scientific">Alcaligenes xylosoxydans xylosoxydans</name>
    <name type="common">Achromobacter xylosoxidans</name>
    <dbReference type="NCBI Taxonomy" id="85698"/>
    <lineage>
        <taxon>Bacteria</taxon>
        <taxon>Pseudomonadati</taxon>
        <taxon>Pseudomonadota</taxon>
        <taxon>Betaproteobacteria</taxon>
        <taxon>Burkholderiales</taxon>
        <taxon>Alcaligenaceae</taxon>
        <taxon>Achromobacter</taxon>
    </lineage>
</organism>
<evidence type="ECO:0000256" key="4">
    <source>
        <dbReference type="HAMAP-Rule" id="MF_00923"/>
    </source>
</evidence>
<evidence type="ECO:0000313" key="6">
    <source>
        <dbReference type="EMBL" id="MCZ8404325.1"/>
    </source>
</evidence>
<keyword evidence="4" id="KW-0449">Lipoprotein</keyword>
<evidence type="ECO:0000313" key="7">
    <source>
        <dbReference type="Proteomes" id="UP001141992"/>
    </source>
</evidence>
<dbReference type="InterPro" id="IPR015943">
    <property type="entry name" value="WD40/YVTN_repeat-like_dom_sf"/>
</dbReference>
<dbReference type="GO" id="GO:0051205">
    <property type="term" value="P:protein insertion into membrane"/>
    <property type="evidence" value="ECO:0007669"/>
    <property type="project" value="UniProtKB-UniRule"/>
</dbReference>
<dbReference type="InterPro" id="IPR018391">
    <property type="entry name" value="PQQ_b-propeller_rpt"/>
</dbReference>